<gene>
    <name evidence="1" type="ORF">PFISCL1PPCAC_11740</name>
</gene>
<accession>A0AAV5VQ13</accession>
<organism evidence="1 2">
    <name type="scientific">Pristionchus fissidentatus</name>
    <dbReference type="NCBI Taxonomy" id="1538716"/>
    <lineage>
        <taxon>Eukaryota</taxon>
        <taxon>Metazoa</taxon>
        <taxon>Ecdysozoa</taxon>
        <taxon>Nematoda</taxon>
        <taxon>Chromadorea</taxon>
        <taxon>Rhabditida</taxon>
        <taxon>Rhabditina</taxon>
        <taxon>Diplogasteromorpha</taxon>
        <taxon>Diplogasteroidea</taxon>
        <taxon>Neodiplogasteridae</taxon>
        <taxon>Pristionchus</taxon>
    </lineage>
</organism>
<dbReference type="AlphaFoldDB" id="A0AAV5VQ13"/>
<dbReference type="EMBL" id="BTSY01000003">
    <property type="protein sequence ID" value="GMT20443.1"/>
    <property type="molecule type" value="Genomic_DNA"/>
</dbReference>
<reference evidence="1" key="1">
    <citation type="submission" date="2023-10" db="EMBL/GenBank/DDBJ databases">
        <title>Genome assembly of Pristionchus species.</title>
        <authorList>
            <person name="Yoshida K."/>
            <person name="Sommer R.J."/>
        </authorList>
    </citation>
    <scope>NUCLEOTIDE SEQUENCE</scope>
    <source>
        <strain evidence="1">RS5133</strain>
    </source>
</reference>
<keyword evidence="2" id="KW-1185">Reference proteome</keyword>
<dbReference type="Proteomes" id="UP001432322">
    <property type="component" value="Unassembled WGS sequence"/>
</dbReference>
<sequence>ISCFPGEFSRHPQYEGVYTCDFGNATGTLFFHMRTVHDEFCSNDMSIDEYTGIKSYVVAYEQTMAVSKSDPIKPAFYAKNGRIWERSQDCLLMGLYCIRK</sequence>
<evidence type="ECO:0000313" key="1">
    <source>
        <dbReference type="EMBL" id="GMT20443.1"/>
    </source>
</evidence>
<name>A0AAV5VQ13_9BILA</name>
<protein>
    <submittedName>
        <fullName evidence="1">Uncharacterized protein</fullName>
    </submittedName>
</protein>
<feature type="non-terminal residue" evidence="1">
    <location>
        <position position="1"/>
    </location>
</feature>
<comment type="caution">
    <text evidence="1">The sequence shown here is derived from an EMBL/GenBank/DDBJ whole genome shotgun (WGS) entry which is preliminary data.</text>
</comment>
<proteinExistence type="predicted"/>
<feature type="non-terminal residue" evidence="1">
    <location>
        <position position="100"/>
    </location>
</feature>
<evidence type="ECO:0000313" key="2">
    <source>
        <dbReference type="Proteomes" id="UP001432322"/>
    </source>
</evidence>